<reference evidence="5" key="1">
    <citation type="submission" date="2025-08" db="UniProtKB">
        <authorList>
            <consortium name="RefSeq"/>
        </authorList>
    </citation>
    <scope>IDENTIFICATION</scope>
    <source>
        <tissue evidence="5">Whole body</tissue>
    </source>
</reference>
<dbReference type="Proteomes" id="UP000694846">
    <property type="component" value="Unplaced"/>
</dbReference>
<sequence length="288" mass="32691">MPPQTLKRQAEDVSFRNDDLVDDVYNNEKWGSKKSRFHYTSSLQSESNLFKNINDSDQAESGHSFQSTIEVVEKLDFSSDSSCENDSNTDYSCQSCSSHSDITDFEVSKNVVLLSNDNGYLPEDSIDIKLSTPETKVLYPCFKTCLMCKKNNTNPFFQFCNKCFRYRMQLFESYPDPQPKSIKRLNIMVNHAKESNVHKASSTSNSQGSGSFGISDLCLSQETDKSENFVNVCNICFIRTKDGLFNHGKTSHMYSCYSCAKLIWGRTGKCPICNVKIKSVTKIFNESF</sequence>
<evidence type="ECO:0000256" key="2">
    <source>
        <dbReference type="ARBA" id="ARBA00022771"/>
    </source>
</evidence>
<evidence type="ECO:0000256" key="3">
    <source>
        <dbReference type="ARBA" id="ARBA00022833"/>
    </source>
</evidence>
<name>A0A8B8FI10_9HEMI</name>
<keyword evidence="1" id="KW-0479">Metal-binding</keyword>
<dbReference type="OrthoDB" id="24526at2759"/>
<gene>
    <name evidence="5" type="primary">LOC112683357</name>
</gene>
<protein>
    <submittedName>
        <fullName evidence="5">E3 ubiquitin-protein ligase Mdm2-like isoform X1</fullName>
    </submittedName>
</protein>
<dbReference type="InterPro" id="IPR013083">
    <property type="entry name" value="Znf_RING/FYVE/PHD"/>
</dbReference>
<keyword evidence="3" id="KW-0862">Zinc</keyword>
<dbReference type="Pfam" id="PF13920">
    <property type="entry name" value="zf-C3HC4_3"/>
    <property type="match status" value="1"/>
</dbReference>
<dbReference type="RefSeq" id="XP_025410146.1">
    <property type="nucleotide sequence ID" value="XM_025554361.1"/>
</dbReference>
<organism evidence="4 5">
    <name type="scientific">Sipha flava</name>
    <name type="common">yellow sugarcane aphid</name>
    <dbReference type="NCBI Taxonomy" id="143950"/>
    <lineage>
        <taxon>Eukaryota</taxon>
        <taxon>Metazoa</taxon>
        <taxon>Ecdysozoa</taxon>
        <taxon>Arthropoda</taxon>
        <taxon>Hexapoda</taxon>
        <taxon>Insecta</taxon>
        <taxon>Pterygota</taxon>
        <taxon>Neoptera</taxon>
        <taxon>Paraneoptera</taxon>
        <taxon>Hemiptera</taxon>
        <taxon>Sternorrhyncha</taxon>
        <taxon>Aphidomorpha</taxon>
        <taxon>Aphidoidea</taxon>
        <taxon>Aphididae</taxon>
        <taxon>Sipha</taxon>
    </lineage>
</organism>
<dbReference type="PANTHER" id="PTHR46858">
    <property type="entry name" value="OS05G0521000 PROTEIN"/>
    <property type="match status" value="1"/>
</dbReference>
<keyword evidence="2" id="KW-0863">Zinc-finger</keyword>
<keyword evidence="4" id="KW-1185">Reference proteome</keyword>
<evidence type="ECO:0000313" key="4">
    <source>
        <dbReference type="Proteomes" id="UP000694846"/>
    </source>
</evidence>
<dbReference type="Gene3D" id="3.30.40.10">
    <property type="entry name" value="Zinc/RING finger domain, C3HC4 (zinc finger)"/>
    <property type="match status" value="1"/>
</dbReference>
<dbReference type="GO" id="GO:0043066">
    <property type="term" value="P:negative regulation of apoptotic process"/>
    <property type="evidence" value="ECO:0007669"/>
    <property type="project" value="TreeGrafter"/>
</dbReference>
<evidence type="ECO:0000313" key="5">
    <source>
        <dbReference type="RefSeq" id="XP_025410146.1"/>
    </source>
</evidence>
<accession>A0A8B8FI10</accession>
<evidence type="ECO:0000256" key="1">
    <source>
        <dbReference type="ARBA" id="ARBA00022723"/>
    </source>
</evidence>
<dbReference type="GeneID" id="112683357"/>
<dbReference type="GO" id="GO:0016567">
    <property type="term" value="P:protein ubiquitination"/>
    <property type="evidence" value="ECO:0007669"/>
    <property type="project" value="TreeGrafter"/>
</dbReference>
<dbReference type="AlphaFoldDB" id="A0A8B8FI10"/>
<dbReference type="GO" id="GO:0010468">
    <property type="term" value="P:regulation of gene expression"/>
    <property type="evidence" value="ECO:0007669"/>
    <property type="project" value="TreeGrafter"/>
</dbReference>
<dbReference type="GO" id="GO:0061630">
    <property type="term" value="F:ubiquitin protein ligase activity"/>
    <property type="evidence" value="ECO:0007669"/>
    <property type="project" value="TreeGrafter"/>
</dbReference>
<dbReference type="PANTHER" id="PTHR46858:SF5">
    <property type="entry name" value="E3 UBIQUITIN-PROTEIN LIGASE APD1-RELATED"/>
    <property type="match status" value="1"/>
</dbReference>
<dbReference type="GO" id="GO:0008270">
    <property type="term" value="F:zinc ion binding"/>
    <property type="evidence" value="ECO:0007669"/>
    <property type="project" value="UniProtKB-KW"/>
</dbReference>
<proteinExistence type="predicted"/>